<feature type="region of interest" description="Disordered" evidence="5">
    <location>
        <begin position="176"/>
        <end position="225"/>
    </location>
</feature>
<comment type="subcellular location">
    <subcellularLocation>
        <location evidence="1">Cell membrane</location>
        <topology evidence="1">Multi-pass membrane protein</topology>
    </subcellularLocation>
</comment>
<gene>
    <name evidence="8" type="ORF">GCM10023322_45330</name>
</gene>
<reference evidence="9" key="1">
    <citation type="journal article" date="2019" name="Int. J. Syst. Evol. Microbiol.">
        <title>The Global Catalogue of Microorganisms (GCM) 10K type strain sequencing project: providing services to taxonomists for standard genome sequencing and annotation.</title>
        <authorList>
            <consortium name="The Broad Institute Genomics Platform"/>
            <consortium name="The Broad Institute Genome Sequencing Center for Infectious Disease"/>
            <person name="Wu L."/>
            <person name="Ma J."/>
        </authorList>
    </citation>
    <scope>NUCLEOTIDE SEQUENCE [LARGE SCALE GENOMIC DNA]</scope>
    <source>
        <strain evidence="9">JCM 18304</strain>
    </source>
</reference>
<dbReference type="Pfam" id="PF07690">
    <property type="entry name" value="MFS_1"/>
    <property type="match status" value="1"/>
</dbReference>
<feature type="transmembrane region" description="Helical" evidence="6">
    <location>
        <begin position="28"/>
        <end position="53"/>
    </location>
</feature>
<dbReference type="PROSITE" id="PS50850">
    <property type="entry name" value="MFS"/>
    <property type="match status" value="1"/>
</dbReference>
<organism evidence="8 9">
    <name type="scientific">Rugosimonospora acidiphila</name>
    <dbReference type="NCBI Taxonomy" id="556531"/>
    <lineage>
        <taxon>Bacteria</taxon>
        <taxon>Bacillati</taxon>
        <taxon>Actinomycetota</taxon>
        <taxon>Actinomycetes</taxon>
        <taxon>Micromonosporales</taxon>
        <taxon>Micromonosporaceae</taxon>
        <taxon>Rugosimonospora</taxon>
    </lineage>
</organism>
<keyword evidence="2 6" id="KW-0812">Transmembrane</keyword>
<dbReference type="CDD" id="cd17393">
    <property type="entry name" value="MFS_MosC_like"/>
    <property type="match status" value="1"/>
</dbReference>
<feature type="transmembrane region" description="Helical" evidence="6">
    <location>
        <begin position="128"/>
        <end position="149"/>
    </location>
</feature>
<keyword evidence="9" id="KW-1185">Reference proteome</keyword>
<dbReference type="InterPro" id="IPR051788">
    <property type="entry name" value="MFS_Transporter"/>
</dbReference>
<feature type="transmembrane region" description="Helical" evidence="6">
    <location>
        <begin position="427"/>
        <end position="446"/>
    </location>
</feature>
<dbReference type="Gene3D" id="1.20.1250.20">
    <property type="entry name" value="MFS general substrate transporter like domains"/>
    <property type="match status" value="1"/>
</dbReference>
<dbReference type="InterPro" id="IPR020846">
    <property type="entry name" value="MFS_dom"/>
</dbReference>
<dbReference type="PANTHER" id="PTHR23514">
    <property type="entry name" value="BYPASS OF STOP CODON PROTEIN 6"/>
    <property type="match status" value="1"/>
</dbReference>
<feature type="transmembrane region" description="Helical" evidence="6">
    <location>
        <begin position="65"/>
        <end position="83"/>
    </location>
</feature>
<dbReference type="SUPFAM" id="SSF103473">
    <property type="entry name" value="MFS general substrate transporter"/>
    <property type="match status" value="1"/>
</dbReference>
<evidence type="ECO:0000256" key="4">
    <source>
        <dbReference type="ARBA" id="ARBA00023136"/>
    </source>
</evidence>
<dbReference type="Proteomes" id="UP001501570">
    <property type="component" value="Unassembled WGS sequence"/>
</dbReference>
<keyword evidence="4 6" id="KW-0472">Membrane</keyword>
<evidence type="ECO:0000313" key="9">
    <source>
        <dbReference type="Proteomes" id="UP001501570"/>
    </source>
</evidence>
<name>A0ABP9S4B7_9ACTN</name>
<dbReference type="EMBL" id="BAABJQ010000014">
    <property type="protein sequence ID" value="GAA5190369.1"/>
    <property type="molecule type" value="Genomic_DNA"/>
</dbReference>
<accession>A0ABP9S4B7</accession>
<feature type="transmembrane region" description="Helical" evidence="6">
    <location>
        <begin position="397"/>
        <end position="421"/>
    </location>
</feature>
<evidence type="ECO:0000256" key="5">
    <source>
        <dbReference type="SAM" id="MobiDB-lite"/>
    </source>
</evidence>
<feature type="domain" description="Major facilitator superfamily (MFS) profile" evidence="7">
    <location>
        <begin position="1"/>
        <end position="450"/>
    </location>
</feature>
<comment type="caution">
    <text evidence="8">The sequence shown here is derived from an EMBL/GenBank/DDBJ whole genome shotgun (WGS) entry which is preliminary data.</text>
</comment>
<evidence type="ECO:0000313" key="8">
    <source>
        <dbReference type="EMBL" id="GAA5190369.1"/>
    </source>
</evidence>
<keyword evidence="3 6" id="KW-1133">Transmembrane helix</keyword>
<evidence type="ECO:0000256" key="1">
    <source>
        <dbReference type="ARBA" id="ARBA00004651"/>
    </source>
</evidence>
<dbReference type="PANTHER" id="PTHR23514:SF13">
    <property type="entry name" value="INNER MEMBRANE PROTEIN YBJJ"/>
    <property type="match status" value="1"/>
</dbReference>
<feature type="transmembrane region" description="Helical" evidence="6">
    <location>
        <begin position="268"/>
        <end position="288"/>
    </location>
</feature>
<evidence type="ECO:0000259" key="7">
    <source>
        <dbReference type="PROSITE" id="PS50850"/>
    </source>
</evidence>
<feature type="compositionally biased region" description="Polar residues" evidence="5">
    <location>
        <begin position="205"/>
        <end position="218"/>
    </location>
</feature>
<evidence type="ECO:0000256" key="2">
    <source>
        <dbReference type="ARBA" id="ARBA00022692"/>
    </source>
</evidence>
<proteinExistence type="predicted"/>
<feature type="transmembrane region" description="Helical" evidence="6">
    <location>
        <begin position="308"/>
        <end position="329"/>
    </location>
</feature>
<sequence>MAIAAAFMVHGAVSGGLAARLPAISGHLGLSATTLGVALLMPAVGSVSTMPFTGWVVHRLGARSATRLLLTLWGAALVLPALAGNLWTLVAAFVVYGAAAGSSDVAMNAQAVEIERRAGRSIMSGLHGLWSVGSFAGSGVGALAALFGVGYRPHLTAAAIVLVLLAALAGHALPETSSTAEAADPARDPATRDTTPVSLAAPGSTAPSLTAPGSTAPGSTAPGLGRRSEAVAHDIAAESQLSTAEAVIADPVIAEPAGAGDPPAPRRFSLPTGTILLLGLVAFCAAFAEGSGMDWSAVYLNRVSGASQAVAASAYTTFACVMAIMRFSGDWLVGRIGPVRTVRAGGVLAVAGGVLIVAARGAAPAFVGFALLGAGVATVIPLAFTAAGRIGPHPGQAIAGVATVSYGASLVGPGLIGAIAGAASLPVAFTVVALLCVFIALGAGLMRRDA</sequence>
<protein>
    <recommendedName>
        <fullName evidence="7">Major facilitator superfamily (MFS) profile domain-containing protein</fullName>
    </recommendedName>
</protein>
<feature type="transmembrane region" description="Helical" evidence="6">
    <location>
        <begin position="155"/>
        <end position="173"/>
    </location>
</feature>
<evidence type="ECO:0000256" key="3">
    <source>
        <dbReference type="ARBA" id="ARBA00022989"/>
    </source>
</evidence>
<feature type="transmembrane region" description="Helical" evidence="6">
    <location>
        <begin position="365"/>
        <end position="385"/>
    </location>
</feature>
<dbReference type="InterPro" id="IPR036259">
    <property type="entry name" value="MFS_trans_sf"/>
</dbReference>
<evidence type="ECO:0000256" key="6">
    <source>
        <dbReference type="SAM" id="Phobius"/>
    </source>
</evidence>
<feature type="transmembrane region" description="Helical" evidence="6">
    <location>
        <begin position="341"/>
        <end position="359"/>
    </location>
</feature>
<dbReference type="InterPro" id="IPR011701">
    <property type="entry name" value="MFS"/>
</dbReference>